<evidence type="ECO:0000256" key="1">
    <source>
        <dbReference type="ARBA" id="ARBA00022908"/>
    </source>
</evidence>
<dbReference type="InterPro" id="IPR011010">
    <property type="entry name" value="DNA_brk_join_enz"/>
</dbReference>
<dbReference type="OrthoDB" id="9791273at2"/>
<dbReference type="Pfam" id="PF04986">
    <property type="entry name" value="Y2_Tnp"/>
    <property type="match status" value="1"/>
</dbReference>
<evidence type="ECO:0000256" key="2">
    <source>
        <dbReference type="ARBA" id="ARBA00023125"/>
    </source>
</evidence>
<reference evidence="6" key="1">
    <citation type="submission" date="2012-06" db="EMBL/GenBank/DDBJ databases">
        <title>The complete genome of Belliella baltica DSM 15883.</title>
        <authorList>
            <person name="Lucas S."/>
            <person name="Copeland A."/>
            <person name="Lapidus A."/>
            <person name="Goodwin L."/>
            <person name="Pitluck S."/>
            <person name="Peters L."/>
            <person name="Mikhailova N."/>
            <person name="Davenport K."/>
            <person name="Kyrpides N."/>
            <person name="Mavromatis K."/>
            <person name="Pagani I."/>
            <person name="Ivanova N."/>
            <person name="Ovchinnikova G."/>
            <person name="Zeytun A."/>
            <person name="Detter J.C."/>
            <person name="Han C."/>
            <person name="Land M."/>
            <person name="Hauser L."/>
            <person name="Markowitz V."/>
            <person name="Cheng J.-F."/>
            <person name="Hugenholtz P."/>
            <person name="Woyke T."/>
            <person name="Wu D."/>
            <person name="Tindall B."/>
            <person name="Pomrenke H."/>
            <person name="Brambilla E."/>
            <person name="Klenk H.-P."/>
            <person name="Eisen J.A."/>
        </authorList>
    </citation>
    <scope>NUCLEOTIDE SEQUENCE [LARGE SCALE GENOMIC DNA]</scope>
    <source>
        <strain evidence="6">DSM 15883 / CIP 108006 / LMG 21964 / BA134</strain>
    </source>
</reference>
<keyword evidence="3" id="KW-0233">DNA recombination</keyword>
<dbReference type="EMBL" id="CP003281">
    <property type="protein sequence ID" value="AFL85498.1"/>
    <property type="molecule type" value="Genomic_DNA"/>
</dbReference>
<dbReference type="PROSITE" id="PS51898">
    <property type="entry name" value="TYR_RECOMBINASE"/>
    <property type="match status" value="1"/>
</dbReference>
<dbReference type="InterPro" id="IPR013762">
    <property type="entry name" value="Integrase-like_cat_sf"/>
</dbReference>
<sequence length="354" mass="40942">MFEEMSYRHYSPRSIKTYIGLVSIVSKYFGKSPDLISIAELKHYLFTRIEQDKLSASSVNQTISGFKILFKDVLGREWDPVKIKRPRRPKILPTVFSKEEISQILNSIRNRKHYCLIALAYGSGLRLGEVISLKPSDIDSDGMQWIHANKKFFVPIKALSAIFRGVFMERLIGAIQSKELKIPKSQDVLYGDIKSIKSKAYEKPWNVYVKKTFKGANQVVSYLGRYTHRVAISNSRILATDGHTVRFQWKDYRDNKSKTLTLDCAEFVRRFMQHILPSGFYKIRYYGIMASTNSATKMDECFRLLKKTRLISFYQGLSTYEVLREIFGDEMFKCPCCKSGKMVFGIREEKGEAP</sequence>
<dbReference type="Proteomes" id="UP000006050">
    <property type="component" value="Chromosome"/>
</dbReference>
<feature type="domain" description="Tyr recombinase" evidence="4">
    <location>
        <begin position="91"/>
        <end position="239"/>
    </location>
</feature>
<evidence type="ECO:0000313" key="6">
    <source>
        <dbReference type="Proteomes" id="UP000006050"/>
    </source>
</evidence>
<dbReference type="InterPro" id="IPR007069">
    <property type="entry name" value="Transposase_32"/>
</dbReference>
<dbReference type="GO" id="GO:0003677">
    <property type="term" value="F:DNA binding"/>
    <property type="evidence" value="ECO:0007669"/>
    <property type="project" value="UniProtKB-KW"/>
</dbReference>
<dbReference type="AlphaFoldDB" id="I3Z8D0"/>
<protein>
    <submittedName>
        <fullName evidence="5">Site-specific recombinase XerD</fullName>
    </submittedName>
</protein>
<dbReference type="KEGG" id="bbd:Belba_2974"/>
<keyword evidence="1" id="KW-0229">DNA integration</keyword>
<dbReference type="eggNOG" id="COG0582">
    <property type="taxonomic scope" value="Bacteria"/>
</dbReference>
<dbReference type="HOGENOM" id="CLU_782267_0_0_10"/>
<dbReference type="Gene3D" id="1.10.150.130">
    <property type="match status" value="1"/>
</dbReference>
<dbReference type="InterPro" id="IPR004107">
    <property type="entry name" value="Integrase_SAM-like_N"/>
</dbReference>
<evidence type="ECO:0000313" key="5">
    <source>
        <dbReference type="EMBL" id="AFL85498.1"/>
    </source>
</evidence>
<evidence type="ECO:0000256" key="3">
    <source>
        <dbReference type="ARBA" id="ARBA00023172"/>
    </source>
</evidence>
<dbReference type="SUPFAM" id="SSF56349">
    <property type="entry name" value="DNA breaking-rejoining enzymes"/>
    <property type="match status" value="1"/>
</dbReference>
<dbReference type="PANTHER" id="PTHR37023">
    <property type="entry name" value="TRANSPOSASE"/>
    <property type="match status" value="1"/>
</dbReference>
<dbReference type="Gene3D" id="1.10.443.10">
    <property type="entry name" value="Intergrase catalytic core"/>
    <property type="match status" value="1"/>
</dbReference>
<proteinExistence type="predicted"/>
<name>I3Z8D0_BELBD</name>
<dbReference type="GO" id="GO:0004803">
    <property type="term" value="F:transposase activity"/>
    <property type="evidence" value="ECO:0007669"/>
    <property type="project" value="InterPro"/>
</dbReference>
<dbReference type="PANTHER" id="PTHR37023:SF1">
    <property type="entry name" value="ISSOD25 TRANSPOSASE TNPA_ISSOD25"/>
    <property type="match status" value="1"/>
</dbReference>
<accession>I3Z8D0</accession>
<dbReference type="InterPro" id="IPR010998">
    <property type="entry name" value="Integrase_recombinase_N"/>
</dbReference>
<dbReference type="GO" id="GO:0015074">
    <property type="term" value="P:DNA integration"/>
    <property type="evidence" value="ECO:0007669"/>
    <property type="project" value="UniProtKB-KW"/>
</dbReference>
<dbReference type="GO" id="GO:0006313">
    <property type="term" value="P:DNA transposition"/>
    <property type="evidence" value="ECO:0007669"/>
    <property type="project" value="InterPro"/>
</dbReference>
<dbReference type="InterPro" id="IPR002104">
    <property type="entry name" value="Integrase_catalytic"/>
</dbReference>
<organism evidence="5 6">
    <name type="scientific">Belliella baltica (strain DSM 15883 / CIP 108006 / LMG 21964 / BA134)</name>
    <dbReference type="NCBI Taxonomy" id="866536"/>
    <lineage>
        <taxon>Bacteria</taxon>
        <taxon>Pseudomonadati</taxon>
        <taxon>Bacteroidota</taxon>
        <taxon>Cytophagia</taxon>
        <taxon>Cytophagales</taxon>
        <taxon>Cyclobacteriaceae</taxon>
        <taxon>Belliella</taxon>
    </lineage>
</organism>
<keyword evidence="2" id="KW-0238">DNA-binding</keyword>
<evidence type="ECO:0000259" key="4">
    <source>
        <dbReference type="PROSITE" id="PS51898"/>
    </source>
</evidence>
<dbReference type="Pfam" id="PF13495">
    <property type="entry name" value="Phage_int_SAM_4"/>
    <property type="match status" value="1"/>
</dbReference>
<gene>
    <name evidence="5" type="ordered locus">Belba_2974</name>
</gene>
<keyword evidence="6" id="KW-1185">Reference proteome</keyword>